<dbReference type="Pfam" id="PF03098">
    <property type="entry name" value="An_peroxidase"/>
    <property type="match status" value="1"/>
</dbReference>
<evidence type="ECO:0000256" key="3">
    <source>
        <dbReference type="ARBA" id="ARBA00022559"/>
    </source>
</evidence>
<keyword evidence="5" id="KW-0349">Heme</keyword>
<dbReference type="GO" id="GO:0020037">
    <property type="term" value="F:heme binding"/>
    <property type="evidence" value="ECO:0007669"/>
    <property type="project" value="InterPro"/>
</dbReference>
<evidence type="ECO:0000256" key="2">
    <source>
        <dbReference type="ARBA" id="ARBA00022525"/>
    </source>
</evidence>
<feature type="binding site" description="axial binding residue" evidence="5">
    <location>
        <position position="683"/>
    </location>
    <ligand>
        <name>heme b</name>
        <dbReference type="ChEBI" id="CHEBI:60344"/>
    </ligand>
    <ligandPart>
        <name>Fe</name>
        <dbReference type="ChEBI" id="CHEBI:18248"/>
    </ligandPart>
</feature>
<keyword evidence="8" id="KW-1185">Reference proteome</keyword>
<dbReference type="CDD" id="cd09823">
    <property type="entry name" value="peroxinectin_like"/>
    <property type="match status" value="1"/>
</dbReference>
<proteinExistence type="predicted"/>
<reference evidence="8" key="1">
    <citation type="submission" date="2017-01" db="EMBL/GenBank/DDBJ databases">
        <title>Comparative genomics of anhydrobiosis in the tardigrade Hypsibius dujardini.</title>
        <authorList>
            <person name="Yoshida Y."/>
            <person name="Koutsovoulos G."/>
            <person name="Laetsch D."/>
            <person name="Stevens L."/>
            <person name="Kumar S."/>
            <person name="Horikawa D."/>
            <person name="Ishino K."/>
            <person name="Komine S."/>
            <person name="Tomita M."/>
            <person name="Blaxter M."/>
            <person name="Arakawa K."/>
        </authorList>
    </citation>
    <scope>NUCLEOTIDE SEQUENCE [LARGE SCALE GENOMIC DNA]</scope>
    <source>
        <strain evidence="8">Z151</strain>
    </source>
</reference>
<dbReference type="EMBL" id="MTYJ01000001">
    <property type="protein sequence ID" value="OQV26126.1"/>
    <property type="molecule type" value="Genomic_DNA"/>
</dbReference>
<organism evidence="7 8">
    <name type="scientific">Hypsibius exemplaris</name>
    <name type="common">Freshwater tardigrade</name>
    <dbReference type="NCBI Taxonomy" id="2072580"/>
    <lineage>
        <taxon>Eukaryota</taxon>
        <taxon>Metazoa</taxon>
        <taxon>Ecdysozoa</taxon>
        <taxon>Tardigrada</taxon>
        <taxon>Eutardigrada</taxon>
        <taxon>Parachela</taxon>
        <taxon>Hypsibioidea</taxon>
        <taxon>Hypsibiidae</taxon>
        <taxon>Hypsibius</taxon>
    </lineage>
</organism>
<dbReference type="InterPro" id="IPR037120">
    <property type="entry name" value="Haem_peroxidase_sf_animal"/>
</dbReference>
<keyword evidence="3" id="KW-0560">Oxidoreductase</keyword>
<dbReference type="FunFam" id="1.10.640.10:FF:000003">
    <property type="entry name" value="chorion peroxidase"/>
    <property type="match status" value="1"/>
</dbReference>
<dbReference type="GO" id="GO:0046872">
    <property type="term" value="F:metal ion binding"/>
    <property type="evidence" value="ECO:0007669"/>
    <property type="project" value="UniProtKB-KW"/>
</dbReference>
<keyword evidence="2" id="KW-0964">Secreted</keyword>
<evidence type="ECO:0000256" key="4">
    <source>
        <dbReference type="ARBA" id="ARBA00022729"/>
    </source>
</evidence>
<dbReference type="GO" id="GO:0006979">
    <property type="term" value="P:response to oxidative stress"/>
    <property type="evidence" value="ECO:0007669"/>
    <property type="project" value="InterPro"/>
</dbReference>
<accession>A0A1W0XF73</accession>
<dbReference type="GO" id="GO:0005576">
    <property type="term" value="C:extracellular region"/>
    <property type="evidence" value="ECO:0007669"/>
    <property type="project" value="UniProtKB-SubCell"/>
</dbReference>
<dbReference type="PANTHER" id="PTHR11475">
    <property type="entry name" value="OXIDASE/PEROXIDASE"/>
    <property type="match status" value="1"/>
</dbReference>
<dbReference type="InterPro" id="IPR019791">
    <property type="entry name" value="Haem_peroxidase_animal"/>
</dbReference>
<dbReference type="AlphaFoldDB" id="A0A1W0XF73"/>
<dbReference type="OrthoDB" id="823504at2759"/>
<keyword evidence="3" id="KW-0575">Peroxidase</keyword>
<comment type="caution">
    <text evidence="7">The sequence shown here is derived from an EMBL/GenBank/DDBJ whole genome shotgun (WGS) entry which is preliminary data.</text>
</comment>
<gene>
    <name evidence="7" type="ORF">BV898_00249</name>
</gene>
<evidence type="ECO:0000313" key="8">
    <source>
        <dbReference type="Proteomes" id="UP000192578"/>
    </source>
</evidence>
<evidence type="ECO:0000256" key="1">
    <source>
        <dbReference type="ARBA" id="ARBA00004613"/>
    </source>
</evidence>
<name>A0A1W0XF73_HYPEX</name>
<dbReference type="Proteomes" id="UP000192578">
    <property type="component" value="Unassembled WGS sequence"/>
</dbReference>
<keyword evidence="4" id="KW-0732">Signal</keyword>
<dbReference type="SUPFAM" id="SSF48113">
    <property type="entry name" value="Heme-dependent peroxidases"/>
    <property type="match status" value="1"/>
</dbReference>
<dbReference type="PROSITE" id="PS50292">
    <property type="entry name" value="PEROXIDASE_3"/>
    <property type="match status" value="1"/>
</dbReference>
<keyword evidence="5" id="KW-0408">Iron</keyword>
<keyword evidence="5" id="KW-0479">Metal-binding</keyword>
<dbReference type="Gene3D" id="1.10.640.10">
    <property type="entry name" value="Haem peroxidase domain superfamily, animal type"/>
    <property type="match status" value="1"/>
</dbReference>
<evidence type="ECO:0000256" key="5">
    <source>
        <dbReference type="PIRSR" id="PIRSR619791-2"/>
    </source>
</evidence>
<feature type="region of interest" description="Disordered" evidence="6">
    <location>
        <begin position="1042"/>
        <end position="1068"/>
    </location>
</feature>
<dbReference type="PANTHER" id="PTHR11475:SF134">
    <property type="entry name" value="LD42267P"/>
    <property type="match status" value="1"/>
</dbReference>
<evidence type="ECO:0000313" key="7">
    <source>
        <dbReference type="EMBL" id="OQV26126.1"/>
    </source>
</evidence>
<dbReference type="InterPro" id="IPR010255">
    <property type="entry name" value="Haem_peroxidase_sf"/>
</dbReference>
<evidence type="ECO:0000256" key="6">
    <source>
        <dbReference type="SAM" id="MobiDB-lite"/>
    </source>
</evidence>
<sequence length="1175" mass="130865">MTPPLWMTLSPSSWRRLLAVSVLFVGLLLGGSGRWVDGQRIWPANLTIASGRVDLTHGKDDIFRLTSSSSSSNHAGQGAVCGTGNDWLGARGLRPGVDVDMAADDPVSQAVPDLPLFRSQGRAPLSINAKVIDDLTARLLPDIQRQLQEETDRTADFLKRSDKQSGGNGLADMPSARVFSLAQALQGLNVSGTALMADHAGASANHASTMKALFAFSKPTQTSVDLGEKARVFEKVTSNLKDQFGLDKDQVVGLTGVNFEGTQLENFIVTQPPPMEITVEVAGRTINIQSQGNSDPSFTVARIQPFLRVMRSAKEEEKNTFTGPEETNHYGVPLTRKKRQVQQCADRAFRDQSGRCNNLNNPTWGQSFQPYVRFLPPDYSDGVSVPRIRSSRPSKSLLPSARQVTVTMHTQMNRPHDHVTHILMQWGQFMDHDITHTPITAIEVNQNGRTQLMTPKCCDLPQGTVAHSSCFAIPIPQNDPFYPRFGQSCLEFVRSSPATNVLGPREQLNQLTSFIDASQVYGSTLATGNSLRSFSMGMMLIQQTRGTQESLLPADTTTEECFRKTADRTCFRAGDVRVNVHTGLAAMHTMWLREHNRIARGLFSMNQVSGWDDERVYQETRRILGAMFQHITFNEFLPVVLGRDIMNQFGLNLLSTGYYNGYSDQVNPSIANEFATAAYRFGHSLVNGEFRLDNQNGQAVLANNLVNSFFQPLILYDQGRCDQYLRGMTSQNVQTFDRFVAEELSNHLFQPPGQPFGNDLISRNIQRGRDHGLPGYNSWRRFCGFPIASSFSDLQGVMPDDALQRLATLYEHPDDVDLFTAGLSEFSVSGGLVGPTFACIIARQFHNLRRGDRYWYENNISIGSFSPLQLAEIRKASLARVLCDNTDSFAMQRRVMVEPIPFMNINPKLACNQLPSIDLSVWRTAGGNLLGRDMMPLNNMQQDFPGPSINDLPPPQAQQQFVQQTLPGQQPFIFAQQQQAPSPQQQQFVQMTQQSLNPQVFPQQLLMNPPIMQSLVPGPMFSQFRFRADPKAANISITIAFGGGFESPNRDRGKRNPSGTAAGSKSHRPTRSYLHFVPRISTDSYLGLTNQATRHLTQTAPHTYTPQPYCHRIRKPPLSRVSLPLYPRNFSRCYESPLDFRVSTFTFAPKSSPALSFRPIKPPHILSLFLSFLSS</sequence>
<dbReference type="GO" id="GO:0004601">
    <property type="term" value="F:peroxidase activity"/>
    <property type="evidence" value="ECO:0007669"/>
    <property type="project" value="UniProtKB-KW"/>
</dbReference>
<dbReference type="PRINTS" id="PR00457">
    <property type="entry name" value="ANPEROXIDASE"/>
</dbReference>
<comment type="subcellular location">
    <subcellularLocation>
        <location evidence="1">Secreted</location>
    </subcellularLocation>
</comment>
<protein>
    <submittedName>
        <fullName evidence="7">Peroxidasin</fullName>
    </submittedName>
</protein>